<evidence type="ECO:0000259" key="8">
    <source>
        <dbReference type="Pfam" id="PF01545"/>
    </source>
</evidence>
<evidence type="ECO:0000256" key="4">
    <source>
        <dbReference type="ARBA" id="ARBA00022692"/>
    </source>
</evidence>
<keyword evidence="3" id="KW-0813">Transport</keyword>
<feature type="transmembrane region" description="Helical" evidence="7">
    <location>
        <begin position="159"/>
        <end position="192"/>
    </location>
</feature>
<evidence type="ECO:0000256" key="7">
    <source>
        <dbReference type="SAM" id="Phobius"/>
    </source>
</evidence>
<dbReference type="SUPFAM" id="SSF160240">
    <property type="entry name" value="Cation efflux protein cytoplasmic domain-like"/>
    <property type="match status" value="1"/>
</dbReference>
<dbReference type="InterPro" id="IPR036837">
    <property type="entry name" value="Cation_efflux_CTD_sf"/>
</dbReference>
<dbReference type="InterPro" id="IPR002524">
    <property type="entry name" value="Cation_efflux"/>
</dbReference>
<comment type="similarity">
    <text evidence="2">Belongs to the cation diffusion facilitator (CDF) transporter (TC 2.A.4) family.</text>
</comment>
<feature type="transmembrane region" description="Helical" evidence="7">
    <location>
        <begin position="83"/>
        <end position="104"/>
    </location>
</feature>
<dbReference type="InterPro" id="IPR050291">
    <property type="entry name" value="CDF_Transporter"/>
</dbReference>
<evidence type="ECO:0000256" key="3">
    <source>
        <dbReference type="ARBA" id="ARBA00022448"/>
    </source>
</evidence>
<proteinExistence type="inferred from homology"/>
<evidence type="ECO:0000313" key="11">
    <source>
        <dbReference type="Proteomes" id="UP001222800"/>
    </source>
</evidence>
<feature type="transmembrane region" description="Helical" evidence="7">
    <location>
        <begin position="13"/>
        <end position="33"/>
    </location>
</feature>
<gene>
    <name evidence="10" type="ORF">P4S50_14100</name>
</gene>
<dbReference type="InterPro" id="IPR058533">
    <property type="entry name" value="Cation_efflux_TM"/>
</dbReference>
<feature type="transmembrane region" description="Helical" evidence="7">
    <location>
        <begin position="116"/>
        <end position="135"/>
    </location>
</feature>
<dbReference type="InterPro" id="IPR027469">
    <property type="entry name" value="Cation_efflux_TMD_sf"/>
</dbReference>
<feature type="domain" description="Cation efflux protein cytoplasmic" evidence="9">
    <location>
        <begin position="217"/>
        <end position="287"/>
    </location>
</feature>
<evidence type="ECO:0000256" key="6">
    <source>
        <dbReference type="ARBA" id="ARBA00023136"/>
    </source>
</evidence>
<evidence type="ECO:0000256" key="1">
    <source>
        <dbReference type="ARBA" id="ARBA00004141"/>
    </source>
</evidence>
<organism evidence="10 11">
    <name type="scientific">Tepidibacter hydrothermalis</name>
    <dbReference type="NCBI Taxonomy" id="3036126"/>
    <lineage>
        <taxon>Bacteria</taxon>
        <taxon>Bacillati</taxon>
        <taxon>Bacillota</taxon>
        <taxon>Clostridia</taxon>
        <taxon>Peptostreptococcales</taxon>
        <taxon>Peptostreptococcaceae</taxon>
        <taxon>Tepidibacter</taxon>
    </lineage>
</organism>
<accession>A0ABY8E9M1</accession>
<evidence type="ECO:0000259" key="9">
    <source>
        <dbReference type="Pfam" id="PF16916"/>
    </source>
</evidence>
<feature type="domain" description="Cation efflux protein transmembrane" evidence="8">
    <location>
        <begin position="14"/>
        <end position="206"/>
    </location>
</feature>
<evidence type="ECO:0000313" key="10">
    <source>
        <dbReference type="EMBL" id="WFD09511.1"/>
    </source>
</evidence>
<dbReference type="NCBIfam" id="TIGR01297">
    <property type="entry name" value="CDF"/>
    <property type="match status" value="1"/>
</dbReference>
<sequence length="290" mass="32968">MTYNTYYNNVKKILIFILILNLIVAFSKVFYGYYTNVSSMIADGIHSLGDSVSNIIGILAIYISSKPPDDTHPYGHEKFETLASIFISLLLFSMSFKIITSSYNKLLNPTLPTINIYNFIIMILTLIINFFVSTYEFHKGKELQSEILISDSIHTKSDIYVSISVLISLFTIKMGFIILDIIISFVISILIIKASFEILIPAIKVLSDGAMIDAKCIHDFVMKIDKVLYCNNIRTHGKENRIRVDLTIGVDKYLTLENTHILSHYIEDMVILEFNGVKEVIIHVEPCDNN</sequence>
<dbReference type="RefSeq" id="WP_277731440.1">
    <property type="nucleotide sequence ID" value="NZ_CP120733.1"/>
</dbReference>
<evidence type="ECO:0000256" key="5">
    <source>
        <dbReference type="ARBA" id="ARBA00022989"/>
    </source>
</evidence>
<dbReference type="EMBL" id="CP120733">
    <property type="protein sequence ID" value="WFD09511.1"/>
    <property type="molecule type" value="Genomic_DNA"/>
</dbReference>
<dbReference type="SUPFAM" id="SSF161111">
    <property type="entry name" value="Cation efflux protein transmembrane domain-like"/>
    <property type="match status" value="1"/>
</dbReference>
<dbReference type="Proteomes" id="UP001222800">
    <property type="component" value="Chromosome"/>
</dbReference>
<dbReference type="PANTHER" id="PTHR43840:SF15">
    <property type="entry name" value="MITOCHONDRIAL METAL TRANSPORTER 1-RELATED"/>
    <property type="match status" value="1"/>
</dbReference>
<dbReference type="PANTHER" id="PTHR43840">
    <property type="entry name" value="MITOCHONDRIAL METAL TRANSPORTER 1-RELATED"/>
    <property type="match status" value="1"/>
</dbReference>
<evidence type="ECO:0000256" key="2">
    <source>
        <dbReference type="ARBA" id="ARBA00008114"/>
    </source>
</evidence>
<dbReference type="Gene3D" id="1.20.1510.10">
    <property type="entry name" value="Cation efflux protein transmembrane domain"/>
    <property type="match status" value="1"/>
</dbReference>
<dbReference type="Pfam" id="PF16916">
    <property type="entry name" value="ZT_dimer"/>
    <property type="match status" value="1"/>
</dbReference>
<comment type="subcellular location">
    <subcellularLocation>
        <location evidence="1">Membrane</location>
        <topology evidence="1">Multi-pass membrane protein</topology>
    </subcellularLocation>
</comment>
<dbReference type="Gene3D" id="3.30.70.1350">
    <property type="entry name" value="Cation efflux protein, cytoplasmic domain"/>
    <property type="match status" value="1"/>
</dbReference>
<dbReference type="InterPro" id="IPR027470">
    <property type="entry name" value="Cation_efflux_CTD"/>
</dbReference>
<keyword evidence="5 7" id="KW-1133">Transmembrane helix</keyword>
<keyword evidence="6 7" id="KW-0472">Membrane</keyword>
<keyword evidence="11" id="KW-1185">Reference proteome</keyword>
<name>A0ABY8E9M1_9FIRM</name>
<keyword evidence="4 7" id="KW-0812">Transmembrane</keyword>
<dbReference type="Pfam" id="PF01545">
    <property type="entry name" value="Cation_efflux"/>
    <property type="match status" value="1"/>
</dbReference>
<protein>
    <submittedName>
        <fullName evidence="10">Cation diffusion facilitator family transporter</fullName>
    </submittedName>
</protein>
<reference evidence="10 11" key="1">
    <citation type="submission" date="2023-03" db="EMBL/GenBank/DDBJ databases">
        <title>Complete genome sequence of Tepidibacter sp. SWIR-1, isolated from a deep-sea hydrothermal vent.</title>
        <authorList>
            <person name="Li X."/>
        </authorList>
    </citation>
    <scope>NUCLEOTIDE SEQUENCE [LARGE SCALE GENOMIC DNA]</scope>
    <source>
        <strain evidence="10 11">SWIR-1</strain>
    </source>
</reference>